<feature type="compositionally biased region" description="Polar residues" evidence="1">
    <location>
        <begin position="97"/>
        <end position="110"/>
    </location>
</feature>
<evidence type="ECO:0000313" key="2">
    <source>
        <dbReference type="EMBL" id="CAL1388714.1"/>
    </source>
</evidence>
<feature type="region of interest" description="Disordered" evidence="1">
    <location>
        <begin position="87"/>
        <end position="139"/>
    </location>
</feature>
<dbReference type="Proteomes" id="UP001497516">
    <property type="component" value="Chromosome 5"/>
</dbReference>
<name>A0AAV2ERY8_9ROSI</name>
<proteinExistence type="predicted"/>
<gene>
    <name evidence="2" type="ORF">LTRI10_LOCUS29627</name>
</gene>
<accession>A0AAV2ERY8</accession>
<protein>
    <submittedName>
        <fullName evidence="2">Uncharacterized protein</fullName>
    </submittedName>
</protein>
<dbReference type="AlphaFoldDB" id="A0AAV2ERY8"/>
<dbReference type="EMBL" id="OZ034818">
    <property type="protein sequence ID" value="CAL1388714.1"/>
    <property type="molecule type" value="Genomic_DNA"/>
</dbReference>
<reference evidence="2 3" key="1">
    <citation type="submission" date="2024-04" db="EMBL/GenBank/DDBJ databases">
        <authorList>
            <person name="Fracassetti M."/>
        </authorList>
    </citation>
    <scope>NUCLEOTIDE SEQUENCE [LARGE SCALE GENOMIC DNA]</scope>
</reference>
<evidence type="ECO:0000313" key="3">
    <source>
        <dbReference type="Proteomes" id="UP001497516"/>
    </source>
</evidence>
<organism evidence="2 3">
    <name type="scientific">Linum trigynum</name>
    <dbReference type="NCBI Taxonomy" id="586398"/>
    <lineage>
        <taxon>Eukaryota</taxon>
        <taxon>Viridiplantae</taxon>
        <taxon>Streptophyta</taxon>
        <taxon>Embryophyta</taxon>
        <taxon>Tracheophyta</taxon>
        <taxon>Spermatophyta</taxon>
        <taxon>Magnoliopsida</taxon>
        <taxon>eudicotyledons</taxon>
        <taxon>Gunneridae</taxon>
        <taxon>Pentapetalae</taxon>
        <taxon>rosids</taxon>
        <taxon>fabids</taxon>
        <taxon>Malpighiales</taxon>
        <taxon>Linaceae</taxon>
        <taxon>Linum</taxon>
    </lineage>
</organism>
<feature type="compositionally biased region" description="Acidic residues" evidence="1">
    <location>
        <begin position="127"/>
        <end position="139"/>
    </location>
</feature>
<keyword evidence="3" id="KW-1185">Reference proteome</keyword>
<sequence>MDDKVQSFNVMDTLWARHVLRRVDAYVGVRKLYNAQGGVATAARKSNLNTKSDLAMLNRTIAISKDKGKRKLEAWIKGGTSKLQAEIAKSKEKLTPGDSTKINPRPTTVGKSIRIRERNVESPPLEIEQELEEPEEEGT</sequence>
<evidence type="ECO:0000256" key="1">
    <source>
        <dbReference type="SAM" id="MobiDB-lite"/>
    </source>
</evidence>